<name>A0A1G8LND6_9GAMM</name>
<dbReference type="EMBL" id="FNEM01000002">
    <property type="protein sequence ID" value="SDI57125.1"/>
    <property type="molecule type" value="Genomic_DNA"/>
</dbReference>
<protein>
    <submittedName>
        <fullName evidence="2">Acetyltransferase (GNAT) domain-containing protein</fullName>
    </submittedName>
</protein>
<dbReference type="AlphaFoldDB" id="A0A1G8LND6"/>
<dbReference type="OrthoDB" id="6195612at2"/>
<keyword evidence="2" id="KW-0808">Transferase</keyword>
<evidence type="ECO:0000313" key="3">
    <source>
        <dbReference type="Proteomes" id="UP000199527"/>
    </source>
</evidence>
<dbReference type="CDD" id="cd04301">
    <property type="entry name" value="NAT_SF"/>
    <property type="match status" value="1"/>
</dbReference>
<feature type="domain" description="N-acetyltransferase" evidence="1">
    <location>
        <begin position="47"/>
        <end position="205"/>
    </location>
</feature>
<accession>A0A1G8LND6</accession>
<dbReference type="PANTHER" id="PTHR42791:SF1">
    <property type="entry name" value="N-ACETYLTRANSFERASE DOMAIN-CONTAINING PROTEIN"/>
    <property type="match status" value="1"/>
</dbReference>
<dbReference type="PANTHER" id="PTHR42791">
    <property type="entry name" value="GNAT FAMILY ACETYLTRANSFERASE"/>
    <property type="match status" value="1"/>
</dbReference>
<dbReference type="PROSITE" id="PS51186">
    <property type="entry name" value="GNAT"/>
    <property type="match status" value="1"/>
</dbReference>
<sequence>MPGEQVNTVKAVYLTAEELRVAASLLYNAYHDDLFFQQAFGRQSYGQKLRAAMREELNELWHHQQKVIGFYLEDVLVGVACVVDKEYPQGESRYWYWRLKMALGTGWAPTRNWIEREDELKRLLPTDNYWLLQLIAVHPQYQRKGLGAQLVQSLTELMADHEVDGLAVFVSQQEHESLFEQKGFKRLQKVTVADVTGQLMYCTKESQGELARSC</sequence>
<gene>
    <name evidence="2" type="ORF">SAMN04488540_102117</name>
</gene>
<organism evidence="2 3">
    <name type="scientific">Ferrimonas sediminum</name>
    <dbReference type="NCBI Taxonomy" id="718193"/>
    <lineage>
        <taxon>Bacteria</taxon>
        <taxon>Pseudomonadati</taxon>
        <taxon>Pseudomonadota</taxon>
        <taxon>Gammaproteobacteria</taxon>
        <taxon>Alteromonadales</taxon>
        <taxon>Ferrimonadaceae</taxon>
        <taxon>Ferrimonas</taxon>
    </lineage>
</organism>
<keyword evidence="3" id="KW-1185">Reference proteome</keyword>
<dbReference type="RefSeq" id="WP_090361722.1">
    <property type="nucleotide sequence ID" value="NZ_FNEM01000002.1"/>
</dbReference>
<proteinExistence type="predicted"/>
<dbReference type="SUPFAM" id="SSF55729">
    <property type="entry name" value="Acyl-CoA N-acyltransferases (Nat)"/>
    <property type="match status" value="1"/>
</dbReference>
<evidence type="ECO:0000259" key="1">
    <source>
        <dbReference type="PROSITE" id="PS51186"/>
    </source>
</evidence>
<dbReference type="InterPro" id="IPR000182">
    <property type="entry name" value="GNAT_dom"/>
</dbReference>
<evidence type="ECO:0000313" key="2">
    <source>
        <dbReference type="EMBL" id="SDI57125.1"/>
    </source>
</evidence>
<dbReference type="Gene3D" id="3.40.630.30">
    <property type="match status" value="1"/>
</dbReference>
<dbReference type="InterPro" id="IPR052523">
    <property type="entry name" value="Trichothecene_AcTrans"/>
</dbReference>
<dbReference type="Proteomes" id="UP000199527">
    <property type="component" value="Unassembled WGS sequence"/>
</dbReference>
<dbReference type="GO" id="GO:0016747">
    <property type="term" value="F:acyltransferase activity, transferring groups other than amino-acyl groups"/>
    <property type="evidence" value="ECO:0007669"/>
    <property type="project" value="InterPro"/>
</dbReference>
<reference evidence="3" key="1">
    <citation type="submission" date="2016-10" db="EMBL/GenBank/DDBJ databases">
        <authorList>
            <person name="Varghese N."/>
            <person name="Submissions S."/>
        </authorList>
    </citation>
    <scope>NUCLEOTIDE SEQUENCE [LARGE SCALE GENOMIC DNA]</scope>
    <source>
        <strain evidence="3">DSM 23317</strain>
    </source>
</reference>
<dbReference type="Pfam" id="PF13508">
    <property type="entry name" value="Acetyltransf_7"/>
    <property type="match status" value="1"/>
</dbReference>
<dbReference type="InterPro" id="IPR016181">
    <property type="entry name" value="Acyl_CoA_acyltransferase"/>
</dbReference>